<dbReference type="HOGENOM" id="CLU_200169_0_0_2"/>
<dbReference type="eggNOG" id="arCOG06088">
    <property type="taxonomic scope" value="Archaea"/>
</dbReference>
<dbReference type="KEGG" id="dfd:Desfe_0737"/>
<evidence type="ECO:0000313" key="1">
    <source>
        <dbReference type="EMBL" id="AFL66635.1"/>
    </source>
</evidence>
<name>I3XRR1_DESAM</name>
<sequence>MVIYLSIEVKCPKDNNTMILVLESEKLSDGTVKAYFNYRCPICGFKLEVERIEITRSGEVISIKKTFTPPPSQQH</sequence>
<gene>
    <name evidence="1" type="ORF">Desfe_0737</name>
</gene>
<keyword evidence="2" id="KW-1185">Reference proteome</keyword>
<proteinExistence type="predicted"/>
<protein>
    <submittedName>
        <fullName evidence="1">Uncharacterized protein</fullName>
    </submittedName>
</protein>
<evidence type="ECO:0000313" key="2">
    <source>
        <dbReference type="Proteomes" id="UP000006175"/>
    </source>
</evidence>
<dbReference type="Proteomes" id="UP000006175">
    <property type="component" value="Chromosome"/>
</dbReference>
<dbReference type="EMBL" id="CP003321">
    <property type="protein sequence ID" value="AFL66635.1"/>
    <property type="molecule type" value="Genomic_DNA"/>
</dbReference>
<dbReference type="AlphaFoldDB" id="I3XRR1"/>
<reference evidence="1 2" key="1">
    <citation type="journal article" date="2012" name="J. Bacteriol.">
        <title>Complete Genome Sequence of Desulfurococcus fermentans, a Hyperthermophilic Cellulolytic Crenarchaeon Isolated from a Freshwater Hot Spring in Kamchatka, Russia.</title>
        <authorList>
            <person name="Susanti D."/>
            <person name="Johnson E.F."/>
            <person name="Rodriguez J.R."/>
            <person name="Anderson I."/>
            <person name="Perevalova A.A."/>
            <person name="Kyrpides N."/>
            <person name="Lucas S."/>
            <person name="Han J."/>
            <person name="Lapidus A."/>
            <person name="Cheng J.F."/>
            <person name="Goodwin L."/>
            <person name="Pitluck S."/>
            <person name="Mavrommatis K."/>
            <person name="Peters L."/>
            <person name="Land M.L."/>
            <person name="Hauser L."/>
            <person name="Gopalan V."/>
            <person name="Chan P.P."/>
            <person name="Lowe T.M."/>
            <person name="Atomi H."/>
            <person name="Bonch-Osmolovskaya E.A."/>
            <person name="Woyke T."/>
            <person name="Mukhopadhyay B."/>
        </authorList>
    </citation>
    <scope>NUCLEOTIDE SEQUENCE [LARGE SCALE GENOMIC DNA]</scope>
    <source>
        <strain evidence="1 2">DSM 16532</strain>
    </source>
</reference>
<accession>I3XRR1</accession>
<organism evidence="1 2">
    <name type="scientific">Desulfurococcus amylolyticus DSM 16532</name>
    <dbReference type="NCBI Taxonomy" id="768672"/>
    <lineage>
        <taxon>Archaea</taxon>
        <taxon>Thermoproteota</taxon>
        <taxon>Thermoprotei</taxon>
        <taxon>Desulfurococcales</taxon>
        <taxon>Desulfurococcaceae</taxon>
        <taxon>Desulfurococcus</taxon>
    </lineage>
</organism>